<evidence type="ECO:0008006" key="4">
    <source>
        <dbReference type="Google" id="ProtNLM"/>
    </source>
</evidence>
<name>A0ABR3ECV9_9TRYP</name>
<accession>A0ABR3ECV9</accession>
<proteinExistence type="predicted"/>
<evidence type="ECO:0000313" key="2">
    <source>
        <dbReference type="EMBL" id="KAL0510669.1"/>
    </source>
</evidence>
<keyword evidence="1" id="KW-0812">Transmembrane</keyword>
<dbReference type="EMBL" id="JBAMZM010000012">
    <property type="protein sequence ID" value="KAL0510669.1"/>
    <property type="molecule type" value="Genomic_DNA"/>
</dbReference>
<organism evidence="2 3">
    <name type="scientific">Leishmania shawi</name>
    <dbReference type="NCBI Taxonomy" id="5680"/>
    <lineage>
        <taxon>Eukaryota</taxon>
        <taxon>Discoba</taxon>
        <taxon>Euglenozoa</taxon>
        <taxon>Kinetoplastea</taxon>
        <taxon>Metakinetoplastina</taxon>
        <taxon>Trypanosomatida</taxon>
        <taxon>Trypanosomatidae</taxon>
        <taxon>Leishmaniinae</taxon>
        <taxon>Leishmania</taxon>
        <taxon>Leishmania guyanensis species complex</taxon>
    </lineage>
</organism>
<gene>
    <name evidence="2" type="ORF">Q4I29_001759</name>
</gene>
<sequence>MRVGPRYRTTLFFSGFLYLYVYIVVCRYTRPCTHWLVASRVAPARFHEYASCVLLCTSAEAPLSHFCTISSSSALGSFLSLLLAFTPHARCAPHWVTHGL</sequence>
<evidence type="ECO:0000313" key="3">
    <source>
        <dbReference type="Proteomes" id="UP001443563"/>
    </source>
</evidence>
<keyword evidence="1" id="KW-1133">Transmembrane helix</keyword>
<keyword evidence="1" id="KW-0472">Membrane</keyword>
<dbReference type="Proteomes" id="UP001443563">
    <property type="component" value="Unassembled WGS sequence"/>
</dbReference>
<reference evidence="2 3" key="1">
    <citation type="submission" date="2024-02" db="EMBL/GenBank/DDBJ databases">
        <title>FIRST GENOME SEQUENCES OF Leishmania (Viannia) shawi, Leishmania (Viannia) lindenbergi AND Leishmania (Viannia) utingensis.</title>
        <authorList>
            <person name="Resadore F."/>
            <person name="Custodio M.G.F."/>
            <person name="Boite M.C."/>
            <person name="Cupolillo E."/>
            <person name="Ferreira G.E.M."/>
        </authorList>
    </citation>
    <scope>NUCLEOTIDE SEQUENCE [LARGE SCALE GENOMIC DNA]</scope>
    <source>
        <strain evidence="2 3">MCEB/BR/1984/M8408</strain>
    </source>
</reference>
<feature type="transmembrane region" description="Helical" evidence="1">
    <location>
        <begin position="7"/>
        <end position="25"/>
    </location>
</feature>
<protein>
    <recommendedName>
        <fullName evidence="4">Secreted protein</fullName>
    </recommendedName>
</protein>
<keyword evidence="3" id="KW-1185">Reference proteome</keyword>
<comment type="caution">
    <text evidence="2">The sequence shown here is derived from an EMBL/GenBank/DDBJ whole genome shotgun (WGS) entry which is preliminary data.</text>
</comment>
<evidence type="ECO:0000256" key="1">
    <source>
        <dbReference type="SAM" id="Phobius"/>
    </source>
</evidence>